<dbReference type="PRINTS" id="PR02090">
    <property type="entry name" value="HAUSAUGMINL4"/>
</dbReference>
<gene>
    <name evidence="3" type="primary">Haus4</name>
    <name evidence="3" type="ORF">GTO95_0012690</name>
</gene>
<name>A0A8J7P853_ATRSP</name>
<feature type="coiled-coil region" evidence="1">
    <location>
        <begin position="350"/>
        <end position="420"/>
    </location>
</feature>
<feature type="non-terminal residue" evidence="3">
    <location>
        <position position="510"/>
    </location>
</feature>
<reference evidence="3" key="1">
    <citation type="journal article" date="2021" name="Cell">
        <title>Tracing the genetic footprints of vertebrate landing in non-teleost ray-finned fishes.</title>
        <authorList>
            <person name="Bi X."/>
            <person name="Wang K."/>
            <person name="Yang L."/>
            <person name="Pan H."/>
            <person name="Jiang H."/>
            <person name="Wei Q."/>
            <person name="Fang M."/>
            <person name="Yu H."/>
            <person name="Zhu C."/>
            <person name="Cai Y."/>
            <person name="He Y."/>
            <person name="Gan X."/>
            <person name="Zeng H."/>
            <person name="Yu D."/>
            <person name="Zhu Y."/>
            <person name="Jiang H."/>
            <person name="Qiu Q."/>
            <person name="Yang H."/>
            <person name="Zhang Y.E."/>
            <person name="Wang W."/>
            <person name="Zhu M."/>
            <person name="He S."/>
            <person name="Zhang G."/>
        </authorList>
    </citation>
    <scope>NUCLEOTIDE SEQUENCE</scope>
    <source>
        <strain evidence="3">Allg_001</strain>
    </source>
</reference>
<evidence type="ECO:0000313" key="4">
    <source>
        <dbReference type="Proteomes" id="UP000736164"/>
    </source>
</evidence>
<feature type="compositionally biased region" description="Polar residues" evidence="2">
    <location>
        <begin position="83"/>
        <end position="94"/>
    </location>
</feature>
<keyword evidence="4" id="KW-1185">Reference proteome</keyword>
<dbReference type="Pfam" id="PF14735">
    <property type="entry name" value="HAUS4"/>
    <property type="match status" value="1"/>
</dbReference>
<dbReference type="PANTHER" id="PTHR16219:SF1">
    <property type="entry name" value="HAUS AUGMIN-LIKE COMPLEX SUBUNIT 4"/>
    <property type="match status" value="1"/>
</dbReference>
<comment type="caution">
    <text evidence="3">The sequence shown here is derived from an EMBL/GenBank/DDBJ whole genome shotgun (WGS) entry which is preliminary data.</text>
</comment>
<dbReference type="GO" id="GO:0070652">
    <property type="term" value="C:HAUS complex"/>
    <property type="evidence" value="ECO:0007669"/>
    <property type="project" value="InterPro"/>
</dbReference>
<evidence type="ECO:0000313" key="3">
    <source>
        <dbReference type="EMBL" id="MBN3324391.1"/>
    </source>
</evidence>
<dbReference type="InterPro" id="IPR026214">
    <property type="entry name" value="HAUS4_met"/>
</dbReference>
<dbReference type="GO" id="GO:0051011">
    <property type="term" value="F:microtubule minus-end binding"/>
    <property type="evidence" value="ECO:0007669"/>
    <property type="project" value="TreeGrafter"/>
</dbReference>
<dbReference type="InterPro" id="IPR029327">
    <property type="entry name" value="HAUS4"/>
</dbReference>
<feature type="non-terminal residue" evidence="3">
    <location>
        <position position="1"/>
    </location>
</feature>
<evidence type="ECO:0000256" key="2">
    <source>
        <dbReference type="SAM" id="MobiDB-lite"/>
    </source>
</evidence>
<dbReference type="Proteomes" id="UP000736164">
    <property type="component" value="Unassembled WGS sequence"/>
</dbReference>
<dbReference type="EMBL" id="JAAWVO010070627">
    <property type="protein sequence ID" value="MBN3324391.1"/>
    <property type="molecule type" value="Genomic_DNA"/>
</dbReference>
<organism evidence="3 4">
    <name type="scientific">Atractosteus spatula</name>
    <name type="common">Alligator gar</name>
    <name type="synonym">Lepisosteus spatula</name>
    <dbReference type="NCBI Taxonomy" id="7917"/>
    <lineage>
        <taxon>Eukaryota</taxon>
        <taxon>Metazoa</taxon>
        <taxon>Chordata</taxon>
        <taxon>Craniata</taxon>
        <taxon>Vertebrata</taxon>
        <taxon>Euteleostomi</taxon>
        <taxon>Actinopterygii</taxon>
        <taxon>Neopterygii</taxon>
        <taxon>Holostei</taxon>
        <taxon>Semionotiformes</taxon>
        <taxon>Lepisosteidae</taxon>
        <taxon>Atractosteus</taxon>
    </lineage>
</organism>
<accession>A0A8J7P853</accession>
<sequence length="510" mass="58646">LRRDRYINLRRFPVVEASDWSASSSLEGFHWLRGARWLLPIRTRPGHVTSGESRPPPGPAIGRLRDRRGPITDVPVSRGRGVDNSSETAARVSRSQSWKPDVDFGDVENNLTAKNCPTCAAVISELGLRLDPPYHCCNLQVKSLCPPKSSPPPLLPQWRTGSWEMLGSFPLCEVTEEDLFQNPHFCRLLSSLSQRIDSTGLTASLKRELEKAEREMQVQKLGWLRSESLYRLLQEMLQDYSGRKHHSQIPPEDGKFYRTLEQCLLVAQCARQLDPSPTTAQDQPQLLGLSSQLVLDLLPSEQDVKRMKQRLLGLLEETLQKKCQTILAYYQPDWEGEGAGLKMAKLSQLPDMLESERKRLESERQKARENAVQLQSLTHSYLTELLGCIQILQSLILDHRLKAQNELDRKKTQYLEAKCEIIIHKIRMEMLQVQLDSYTPQKIAVHRKIREMLESELQSEQSEKQSAEMMLSSFEILGQDFEMLVKEYSRLRQEIDNKKWALQEFSQHSH</sequence>
<dbReference type="AlphaFoldDB" id="A0A8J7P853"/>
<dbReference type="PANTHER" id="PTHR16219">
    <property type="entry name" value="AUGMIN SUBUNIT 4 FAMILY MEMBER"/>
    <property type="match status" value="1"/>
</dbReference>
<dbReference type="GO" id="GO:0007098">
    <property type="term" value="P:centrosome cycle"/>
    <property type="evidence" value="ECO:0007669"/>
    <property type="project" value="InterPro"/>
</dbReference>
<dbReference type="GO" id="GO:0051225">
    <property type="term" value="P:spindle assembly"/>
    <property type="evidence" value="ECO:0007669"/>
    <property type="project" value="InterPro"/>
</dbReference>
<feature type="region of interest" description="Disordered" evidence="2">
    <location>
        <begin position="46"/>
        <end position="94"/>
    </location>
</feature>
<keyword evidence="1" id="KW-0175">Coiled coil</keyword>
<evidence type="ECO:0000256" key="1">
    <source>
        <dbReference type="SAM" id="Coils"/>
    </source>
</evidence>
<protein>
    <submittedName>
        <fullName evidence="3">HAUS4 protein</fullName>
    </submittedName>
</protein>
<proteinExistence type="predicted"/>